<dbReference type="Proteomes" id="UP000230423">
    <property type="component" value="Unassembled WGS sequence"/>
</dbReference>
<dbReference type="EMBL" id="KZ357766">
    <property type="protein sequence ID" value="PIO59470.1"/>
    <property type="molecule type" value="Genomic_DNA"/>
</dbReference>
<keyword evidence="2" id="KW-1133">Transmembrane helix</keyword>
<feature type="non-terminal residue" evidence="3">
    <location>
        <position position="1"/>
    </location>
</feature>
<keyword evidence="2" id="KW-0472">Membrane</keyword>
<proteinExistence type="predicted"/>
<dbReference type="OrthoDB" id="7933078at2759"/>
<accession>A0A2G9TQA1</accession>
<organism evidence="3 4">
    <name type="scientific">Teladorsagia circumcincta</name>
    <name type="common">Brown stomach worm</name>
    <name type="synonym">Ostertagia circumcincta</name>
    <dbReference type="NCBI Taxonomy" id="45464"/>
    <lineage>
        <taxon>Eukaryota</taxon>
        <taxon>Metazoa</taxon>
        <taxon>Ecdysozoa</taxon>
        <taxon>Nematoda</taxon>
        <taxon>Chromadorea</taxon>
        <taxon>Rhabditida</taxon>
        <taxon>Rhabditina</taxon>
        <taxon>Rhabditomorpha</taxon>
        <taxon>Strongyloidea</taxon>
        <taxon>Trichostrongylidae</taxon>
        <taxon>Teladorsagia</taxon>
    </lineage>
</organism>
<protein>
    <submittedName>
        <fullName evidence="3">Uncharacterized protein</fullName>
    </submittedName>
</protein>
<evidence type="ECO:0000313" key="4">
    <source>
        <dbReference type="Proteomes" id="UP000230423"/>
    </source>
</evidence>
<keyword evidence="4" id="KW-1185">Reference proteome</keyword>
<gene>
    <name evidence="3" type="ORF">TELCIR_19067</name>
</gene>
<keyword evidence="2" id="KW-0812">Transmembrane</keyword>
<feature type="transmembrane region" description="Helical" evidence="2">
    <location>
        <begin position="35"/>
        <end position="56"/>
    </location>
</feature>
<dbReference type="AlphaFoldDB" id="A0A2G9TQA1"/>
<name>A0A2G9TQA1_TELCI</name>
<reference evidence="3 4" key="1">
    <citation type="submission" date="2015-09" db="EMBL/GenBank/DDBJ databases">
        <title>Draft genome of the parasitic nematode Teladorsagia circumcincta isolate WARC Sus (inbred).</title>
        <authorList>
            <person name="Mitreva M."/>
        </authorList>
    </citation>
    <scope>NUCLEOTIDE SEQUENCE [LARGE SCALE GENOMIC DNA]</scope>
    <source>
        <strain evidence="3 4">S</strain>
    </source>
</reference>
<evidence type="ECO:0000313" key="3">
    <source>
        <dbReference type="EMBL" id="PIO59470.1"/>
    </source>
</evidence>
<sequence>EGNVNAKAESGSKEPTRPSMAFDDASIRAGFVRKVFGIVTIMLLINAMMAGSVILYKPAAEFMKEHSYIYLLAS</sequence>
<evidence type="ECO:0000256" key="2">
    <source>
        <dbReference type="SAM" id="Phobius"/>
    </source>
</evidence>
<evidence type="ECO:0000256" key="1">
    <source>
        <dbReference type="SAM" id="MobiDB-lite"/>
    </source>
</evidence>
<feature type="region of interest" description="Disordered" evidence="1">
    <location>
        <begin position="1"/>
        <end position="20"/>
    </location>
</feature>
<feature type="non-terminal residue" evidence="3">
    <location>
        <position position="74"/>
    </location>
</feature>